<keyword evidence="1" id="KW-1133">Transmembrane helix</keyword>
<evidence type="ECO:0000313" key="3">
    <source>
        <dbReference type="Proteomes" id="UP000315103"/>
    </source>
</evidence>
<dbReference type="Proteomes" id="UP000315103">
    <property type="component" value="Unassembled WGS sequence"/>
</dbReference>
<organism evidence="2 3">
    <name type="scientific">Salinicoccus cyprini</name>
    <dbReference type="NCBI Taxonomy" id="2493691"/>
    <lineage>
        <taxon>Bacteria</taxon>
        <taxon>Bacillati</taxon>
        <taxon>Bacillota</taxon>
        <taxon>Bacilli</taxon>
        <taxon>Bacillales</taxon>
        <taxon>Staphylococcaceae</taxon>
        <taxon>Salinicoccus</taxon>
    </lineage>
</organism>
<sequence length="61" mass="6537">MMEFFKGLLMEEEGQGMTEYGLILGVLVVIVVAAFGLFADEISAMLGRVVTAIKTETTPAP</sequence>
<keyword evidence="1" id="KW-0812">Transmembrane</keyword>
<reference evidence="2 3" key="1">
    <citation type="submission" date="2019-07" db="EMBL/GenBank/DDBJ databases">
        <title>Salinicoccus cyprini sp. nov., isolated from gastro-intestinal tract of mirror carp, Cyprinus carpio var. specularis, collected from Gobind Sagar Reservoir, Himachal Pradesh, India.</title>
        <authorList>
            <person name="Talwar C."/>
            <person name="Singh A.K."/>
            <person name="Lal R."/>
            <person name="Negi R.K."/>
        </authorList>
    </citation>
    <scope>NUCLEOTIDE SEQUENCE [LARGE SCALE GENOMIC DNA]</scope>
    <source>
        <strain evidence="2 3">CT19</strain>
    </source>
</reference>
<proteinExistence type="predicted"/>
<comment type="caution">
    <text evidence="2">The sequence shown here is derived from an EMBL/GenBank/DDBJ whole genome shotgun (WGS) entry which is preliminary data.</text>
</comment>
<dbReference type="EMBL" id="VMSJ01000004">
    <property type="protein sequence ID" value="TVT27363.1"/>
    <property type="molecule type" value="Genomic_DNA"/>
</dbReference>
<evidence type="ECO:0000313" key="2">
    <source>
        <dbReference type="EMBL" id="TVT27363.1"/>
    </source>
</evidence>
<keyword evidence="3" id="KW-1185">Reference proteome</keyword>
<feature type="transmembrane region" description="Helical" evidence="1">
    <location>
        <begin position="20"/>
        <end position="39"/>
    </location>
</feature>
<keyword evidence="1" id="KW-0472">Membrane</keyword>
<evidence type="ECO:0000256" key="1">
    <source>
        <dbReference type="SAM" id="Phobius"/>
    </source>
</evidence>
<protein>
    <submittedName>
        <fullName evidence="2">Flp family type IVb pilin</fullName>
    </submittedName>
</protein>
<dbReference type="AlphaFoldDB" id="A0A558ASW4"/>
<name>A0A558ASW4_9STAP</name>
<gene>
    <name evidence="2" type="ORF">FO441_09980</name>
</gene>
<accession>A0A558ASW4</accession>
<dbReference type="RefSeq" id="WP_145289473.1">
    <property type="nucleotide sequence ID" value="NZ_VMSJ01000004.1"/>
</dbReference>